<feature type="compositionally biased region" description="Low complexity" evidence="1">
    <location>
        <begin position="154"/>
        <end position="171"/>
    </location>
</feature>
<feature type="compositionally biased region" description="Basic and acidic residues" evidence="1">
    <location>
        <begin position="125"/>
        <end position="144"/>
    </location>
</feature>
<gene>
    <name evidence="2" type="ORF">MYCIT1_LOCUS35217</name>
</gene>
<sequence>MSVTHLPPLRTPSGSGHDLHAPHSLPPLAIANISPRRNGCEVFLLRRSHPLLMTMPPPTSSTSAHKIQLPSFQALTAQCSDLPPLQAGSPRSASASTSSLFTKGLLHSGTPLTSTLPPLKVPSRPLDRESQARHREEHETIFDRKKPRTIDLVARSPRPSSASASSASPSDPYAFSYASRRHPAASHSASSLASSSASASAASETSEPPDEQPFYSSTSSSSSVYTPHQHPHAAPRIALPPISIGIGAQERYAPPSPPPGPGHMQARPRLTIPATPSWSQPSALTSPRPPSAHAHAAPHIAMGSPHAQYQAYPPGLSALGLSAPPKLKFNHAKAGGRTKKQALSCYFCRERKIACGRPDDPHGDQTCKCVFLVALALTFCADCLLLSAQPMRAPEDRVRVPDCVAPRAALAHPQCSAQVDGRLAGHAHDAAAARCDDDGQPAVTRSRCALPPTLCRDSPCIKSSRPDCIYQPTHVSIHSSPCNCIAAIPPRWYISREMSISVYLVSRSRSNTQRNWDRS</sequence>
<keyword evidence="3" id="KW-1185">Reference proteome</keyword>
<reference evidence="2" key="1">
    <citation type="submission" date="2023-11" db="EMBL/GenBank/DDBJ databases">
        <authorList>
            <person name="De Vega J J."/>
            <person name="De Vega J J."/>
        </authorList>
    </citation>
    <scope>NUCLEOTIDE SEQUENCE</scope>
</reference>
<protein>
    <submittedName>
        <fullName evidence="2">Uncharacterized protein</fullName>
    </submittedName>
</protein>
<name>A0AAD2HXF5_9AGAR</name>
<organism evidence="2 3">
    <name type="scientific">Mycena citricolor</name>
    <dbReference type="NCBI Taxonomy" id="2018698"/>
    <lineage>
        <taxon>Eukaryota</taxon>
        <taxon>Fungi</taxon>
        <taxon>Dikarya</taxon>
        <taxon>Basidiomycota</taxon>
        <taxon>Agaricomycotina</taxon>
        <taxon>Agaricomycetes</taxon>
        <taxon>Agaricomycetidae</taxon>
        <taxon>Agaricales</taxon>
        <taxon>Marasmiineae</taxon>
        <taxon>Mycenaceae</taxon>
        <taxon>Mycena</taxon>
    </lineage>
</organism>
<comment type="caution">
    <text evidence="2">The sequence shown here is derived from an EMBL/GenBank/DDBJ whole genome shotgun (WGS) entry which is preliminary data.</text>
</comment>
<dbReference type="EMBL" id="CAVNYO010000465">
    <property type="protein sequence ID" value="CAK5283010.1"/>
    <property type="molecule type" value="Genomic_DNA"/>
</dbReference>
<feature type="region of interest" description="Disordered" evidence="1">
    <location>
        <begin position="1"/>
        <end position="21"/>
    </location>
</feature>
<evidence type="ECO:0000313" key="2">
    <source>
        <dbReference type="EMBL" id="CAK5283010.1"/>
    </source>
</evidence>
<proteinExistence type="predicted"/>
<evidence type="ECO:0000313" key="3">
    <source>
        <dbReference type="Proteomes" id="UP001295794"/>
    </source>
</evidence>
<dbReference type="Proteomes" id="UP001295794">
    <property type="component" value="Unassembled WGS sequence"/>
</dbReference>
<feature type="region of interest" description="Disordered" evidence="1">
    <location>
        <begin position="199"/>
        <end position="235"/>
    </location>
</feature>
<feature type="region of interest" description="Disordered" evidence="1">
    <location>
        <begin position="106"/>
        <end position="171"/>
    </location>
</feature>
<feature type="region of interest" description="Disordered" evidence="1">
    <location>
        <begin position="248"/>
        <end position="297"/>
    </location>
</feature>
<accession>A0AAD2HXF5</accession>
<feature type="compositionally biased region" description="Polar residues" evidence="1">
    <location>
        <begin position="274"/>
        <end position="285"/>
    </location>
</feature>
<dbReference type="AlphaFoldDB" id="A0AAD2HXF5"/>
<evidence type="ECO:0000256" key="1">
    <source>
        <dbReference type="SAM" id="MobiDB-lite"/>
    </source>
</evidence>